<keyword evidence="2" id="KW-1185">Reference proteome</keyword>
<name>A0ACA9Y5C6_9ASCO</name>
<reference evidence="1" key="1">
    <citation type="submission" date="2022-06" db="EMBL/GenBank/DDBJ databases">
        <authorList>
            <person name="Legras J.-L."/>
            <person name="Devillers H."/>
            <person name="Grondin C."/>
        </authorList>
    </citation>
    <scope>NUCLEOTIDE SEQUENCE</scope>
    <source>
        <strain evidence="1">CLIB 1444</strain>
    </source>
</reference>
<comment type="caution">
    <text evidence="1">The sequence shown here is derived from an EMBL/GenBank/DDBJ whole genome shotgun (WGS) entry which is preliminary data.</text>
</comment>
<keyword evidence="1" id="KW-0255">Endonuclease</keyword>
<organism evidence="1 2">
    <name type="scientific">[Candida] jaroonii</name>
    <dbReference type="NCBI Taxonomy" id="467808"/>
    <lineage>
        <taxon>Eukaryota</taxon>
        <taxon>Fungi</taxon>
        <taxon>Dikarya</taxon>
        <taxon>Ascomycota</taxon>
        <taxon>Saccharomycotina</taxon>
        <taxon>Pichiomycetes</taxon>
        <taxon>Debaryomycetaceae</taxon>
        <taxon>Yamadazyma</taxon>
    </lineage>
</organism>
<dbReference type="EMBL" id="CALSDN010000003">
    <property type="protein sequence ID" value="CAH6720179.1"/>
    <property type="molecule type" value="Genomic_DNA"/>
</dbReference>
<accession>A0ACA9Y5C6</accession>
<proteinExistence type="predicted"/>
<keyword evidence="1" id="KW-0378">Hydrolase</keyword>
<evidence type="ECO:0000313" key="1">
    <source>
        <dbReference type="EMBL" id="CAH6720179.1"/>
    </source>
</evidence>
<protein>
    <submittedName>
        <fullName evidence="1">Probable endonuclease Lcl3p</fullName>
    </submittedName>
</protein>
<evidence type="ECO:0000313" key="2">
    <source>
        <dbReference type="Proteomes" id="UP001152531"/>
    </source>
</evidence>
<gene>
    <name evidence="1" type="primary">LCL3</name>
    <name evidence="1" type="ORF">CLIB1444_03S06172</name>
</gene>
<dbReference type="Proteomes" id="UP001152531">
    <property type="component" value="Unassembled WGS sequence"/>
</dbReference>
<sequence length="232" mass="26840">MPPLPSPSDEISVLHPKVLILSAGITTSLFLGYKFYKRYLRRIRTYLDLTPSILDNKYPMYGKVTRVGDGDNYRFYHTPGGLLTGWGWLRFVPTTRSELKDETLMIRLAGIDAPERSHWGKPAQPLSEEALLWLRNYIDGRYVTLYPHSIDQYKRVVGTTMVWKWTGRKDVSAEMIKTGLAVVYESKTGAEFGGKEDWYRKLESRAKWLEKGVWGLRKFQTPGQYKKAHKDT</sequence>
<keyword evidence="1" id="KW-0540">Nuclease</keyword>